<gene>
    <name evidence="1" type="ORF">M23134_05494</name>
</gene>
<evidence type="ECO:0000313" key="1">
    <source>
        <dbReference type="EMBL" id="EAY30161.1"/>
    </source>
</evidence>
<dbReference type="RefSeq" id="WP_002695784.1">
    <property type="nucleotide sequence ID" value="NZ_AAWS01000008.1"/>
</dbReference>
<reference evidence="1 2" key="1">
    <citation type="submission" date="2007-01" db="EMBL/GenBank/DDBJ databases">
        <authorList>
            <person name="Haygood M."/>
            <person name="Podell S."/>
            <person name="Anderson C."/>
            <person name="Hopkinson B."/>
            <person name="Roe K."/>
            <person name="Barbeau K."/>
            <person name="Gaasterland T."/>
            <person name="Ferriera S."/>
            <person name="Johnson J."/>
            <person name="Kravitz S."/>
            <person name="Beeson K."/>
            <person name="Sutton G."/>
            <person name="Rogers Y.-H."/>
            <person name="Friedman R."/>
            <person name="Frazier M."/>
            <person name="Venter J.C."/>
        </authorList>
    </citation>
    <scope>NUCLEOTIDE SEQUENCE [LARGE SCALE GENOMIC DNA]</scope>
    <source>
        <strain evidence="1 2">ATCC 23134</strain>
    </source>
</reference>
<dbReference type="AlphaFoldDB" id="A1ZI04"/>
<name>A1ZI04_MICM2</name>
<comment type="caution">
    <text evidence="1">The sequence shown here is derived from an EMBL/GenBank/DDBJ whole genome shotgun (WGS) entry which is preliminary data.</text>
</comment>
<proteinExistence type="predicted"/>
<evidence type="ECO:0000313" key="2">
    <source>
        <dbReference type="Proteomes" id="UP000004095"/>
    </source>
</evidence>
<dbReference type="Proteomes" id="UP000004095">
    <property type="component" value="Unassembled WGS sequence"/>
</dbReference>
<dbReference type="EMBL" id="AAWS01000008">
    <property type="protein sequence ID" value="EAY30161.1"/>
    <property type="molecule type" value="Genomic_DNA"/>
</dbReference>
<accession>A1ZI04</accession>
<dbReference type="eggNOG" id="ENOG5030KG3">
    <property type="taxonomic scope" value="Bacteria"/>
</dbReference>
<sequence>MIIIPEYVAMLQANPFDKTLLNKIKFQLIDAEKHSWEGNKDQHAGFRQEVTRQLYQHFSSDDRPLIITLLQEEIKNCHFLKNSNDNLCRLLFMLYTLKNAEDLPLMYDAKFKLGYNATLNIDINLLFGLGNEAILAHDESLQRYLDYNEILEAEVFYQQQKSSWDKDLQEKPVPEQMSPVQEEEDEQLRFFFDKGDVLTFKFSDQKMGGLVVAERFETFDDADYIVYPTNFHEATLQPPLENLHIYGRRIKSLNMGNPFEQSIKTAEDGNSLEKSHKTMLVSITIAHSVLAHFQARLTPIASLPQVVYKGTHHLARVTSWAELEMHLNNLVQGNYPTFEVVNIDGFLQD</sequence>
<organism evidence="1 2">
    <name type="scientific">Microscilla marina ATCC 23134</name>
    <dbReference type="NCBI Taxonomy" id="313606"/>
    <lineage>
        <taxon>Bacteria</taxon>
        <taxon>Pseudomonadati</taxon>
        <taxon>Bacteroidota</taxon>
        <taxon>Cytophagia</taxon>
        <taxon>Cytophagales</taxon>
        <taxon>Microscillaceae</taxon>
        <taxon>Microscilla</taxon>
    </lineage>
</organism>
<protein>
    <submittedName>
        <fullName evidence="1">Uncharacterized protein</fullName>
    </submittedName>
</protein>
<keyword evidence="2" id="KW-1185">Reference proteome</keyword>